<dbReference type="EMBL" id="BHEO01000008">
    <property type="protein sequence ID" value="GBU06657.1"/>
    <property type="molecule type" value="Genomic_DNA"/>
</dbReference>
<dbReference type="AlphaFoldDB" id="A0A4R3JHW7"/>
<dbReference type="Proteomes" id="UP000702954">
    <property type="component" value="Unassembled WGS sequence"/>
</dbReference>
<evidence type="ECO:0000313" key="2">
    <source>
        <dbReference type="EMBL" id="TCS65582.1"/>
    </source>
</evidence>
<dbReference type="EMBL" id="SLZV01000022">
    <property type="protein sequence ID" value="TCS65582.1"/>
    <property type="molecule type" value="Genomic_DNA"/>
</dbReference>
<evidence type="ECO:0000313" key="4">
    <source>
        <dbReference type="Proteomes" id="UP000702954"/>
    </source>
</evidence>
<dbReference type="RefSeq" id="WP_009262245.1">
    <property type="nucleotide sequence ID" value="NZ_AP031411.1"/>
</dbReference>
<proteinExistence type="predicted"/>
<gene>
    <name evidence="2" type="ORF">EDD74_12278</name>
    <name evidence="1" type="ORF">FAEUMB_31980</name>
</gene>
<reference evidence="1 4" key="1">
    <citation type="journal article" date="2018" name="Int. J. Syst. Evol. Microbiol.">
        <title>Draft Genome Sequence of Faecalimonas umbilicata JCM 30896T, an Acetate-Producing Bacterium Isolated from Human Feces.</title>
        <authorList>
            <person name="Sakamoto M."/>
            <person name="Ikeyama N."/>
            <person name="Yuki M."/>
            <person name="Ohkuma M."/>
        </authorList>
    </citation>
    <scope>NUCLEOTIDE SEQUENCE [LARGE SCALE GENOMIC DNA]</scope>
    <source>
        <strain evidence="1 4">EGH7</strain>
    </source>
</reference>
<sequence>MKSAFLEMHFIENADRIERSEKRKVRMWKNGREETESSGNLWRAIL</sequence>
<accession>A0A4R3JHW7</accession>
<organism evidence="2 3">
    <name type="scientific">Faecalimonas umbilicata</name>
    <dbReference type="NCBI Taxonomy" id="1912855"/>
    <lineage>
        <taxon>Bacteria</taxon>
        <taxon>Bacillati</taxon>
        <taxon>Bacillota</taxon>
        <taxon>Clostridia</taxon>
        <taxon>Lachnospirales</taxon>
        <taxon>Lachnospiraceae</taxon>
        <taxon>Faecalimonas</taxon>
    </lineage>
</organism>
<keyword evidence="4" id="KW-1185">Reference proteome</keyword>
<reference evidence="2 3" key="2">
    <citation type="submission" date="2019-03" db="EMBL/GenBank/DDBJ databases">
        <title>Genomic Encyclopedia of Type Strains, Phase IV (KMG-IV): sequencing the most valuable type-strain genomes for metagenomic binning, comparative biology and taxonomic classification.</title>
        <authorList>
            <person name="Goeker M."/>
        </authorList>
    </citation>
    <scope>NUCLEOTIDE SEQUENCE [LARGE SCALE GENOMIC DNA]</scope>
    <source>
        <strain evidence="2 3">DSM 103426</strain>
    </source>
</reference>
<comment type="caution">
    <text evidence="2">The sequence shown here is derived from an EMBL/GenBank/DDBJ whole genome shotgun (WGS) entry which is preliminary data.</text>
</comment>
<protein>
    <submittedName>
        <fullName evidence="2">Uncharacterized protein</fullName>
    </submittedName>
</protein>
<name>A0A4R3JHW7_9FIRM</name>
<evidence type="ECO:0000313" key="1">
    <source>
        <dbReference type="EMBL" id="GBU06657.1"/>
    </source>
</evidence>
<evidence type="ECO:0000313" key="3">
    <source>
        <dbReference type="Proteomes" id="UP000294613"/>
    </source>
</evidence>
<dbReference type="Proteomes" id="UP000294613">
    <property type="component" value="Unassembled WGS sequence"/>
</dbReference>
<dbReference type="GeneID" id="97507420"/>